<evidence type="ECO:0000313" key="3">
    <source>
        <dbReference type="Proteomes" id="UP000298347"/>
    </source>
</evidence>
<evidence type="ECO:0000256" key="1">
    <source>
        <dbReference type="SAM" id="Phobius"/>
    </source>
</evidence>
<evidence type="ECO:0000313" key="2">
    <source>
        <dbReference type="EMBL" id="TGA96895.1"/>
    </source>
</evidence>
<dbReference type="OrthoDB" id="2942965at2"/>
<keyword evidence="3" id="KW-1185">Reference proteome</keyword>
<feature type="transmembrane region" description="Helical" evidence="1">
    <location>
        <begin position="157"/>
        <end position="179"/>
    </location>
</feature>
<feature type="transmembrane region" description="Helical" evidence="1">
    <location>
        <begin position="228"/>
        <end position="249"/>
    </location>
</feature>
<proteinExistence type="predicted"/>
<reference evidence="2 3" key="1">
    <citation type="journal article" date="2015" name="Int. J. Syst. Evol. Microbiol.">
        <title>Sporolactobacillus shoreae sp. nov. and Sporolactobacillus spathodeae sp. nov., two spore-forming lactic acid bacteria isolated from tree barks in Thailand.</title>
        <authorList>
            <person name="Thamacharoensuk T."/>
            <person name="Kitahara M."/>
            <person name="Ohkuma M."/>
            <person name="Thongchul N."/>
            <person name="Tanasupawat S."/>
        </authorList>
    </citation>
    <scope>NUCLEOTIDE SEQUENCE [LARGE SCALE GENOMIC DNA]</scope>
    <source>
        <strain evidence="2 3">BK92</strain>
    </source>
</reference>
<sequence>MMAIRYLPVKMTVLAFIYFLAVDVSSTLTAPKWAGNSLFDYVANVQWGGSMSVEVLLLGILPFFALVLPQLTDRFENHLMVVRIRDKGKVLNQLVVLSVCFAALLTLITAATGIIVSLLATGHLVNLWGSREGTIYFLLENKAYFPLYISHVTSLKIWIYLLSTRFMAILFIAVFILFLKIVLKKNVYVFFLSLLIFAGEGLISERFPLLLERVRITLDTWLSTTDQLFQVIYFLLGVTIFYFLSVRFYKYKEFYH</sequence>
<feature type="transmembrane region" description="Helical" evidence="1">
    <location>
        <begin position="45"/>
        <end position="69"/>
    </location>
</feature>
<accession>A0A4Z0GJE3</accession>
<dbReference type="AlphaFoldDB" id="A0A4Z0GJE3"/>
<name>A0A4Z0GJE3_9BACL</name>
<keyword evidence="1" id="KW-0812">Transmembrane</keyword>
<feature type="transmembrane region" description="Helical" evidence="1">
    <location>
        <begin position="186"/>
        <end position="203"/>
    </location>
</feature>
<organism evidence="2 3">
    <name type="scientific">Sporolactobacillus shoreae</name>
    <dbReference type="NCBI Taxonomy" id="1465501"/>
    <lineage>
        <taxon>Bacteria</taxon>
        <taxon>Bacillati</taxon>
        <taxon>Bacillota</taxon>
        <taxon>Bacilli</taxon>
        <taxon>Bacillales</taxon>
        <taxon>Sporolactobacillaceae</taxon>
        <taxon>Sporolactobacillus</taxon>
    </lineage>
</organism>
<feature type="transmembrane region" description="Helical" evidence="1">
    <location>
        <begin position="90"/>
        <end position="120"/>
    </location>
</feature>
<protein>
    <submittedName>
        <fullName evidence="2">Uncharacterized protein</fullName>
    </submittedName>
</protein>
<dbReference type="EMBL" id="SRJD01000018">
    <property type="protein sequence ID" value="TGA96895.1"/>
    <property type="molecule type" value="Genomic_DNA"/>
</dbReference>
<dbReference type="Proteomes" id="UP000298347">
    <property type="component" value="Unassembled WGS sequence"/>
</dbReference>
<dbReference type="RefSeq" id="WP_135349349.1">
    <property type="nucleotide sequence ID" value="NZ_SRJD01000018.1"/>
</dbReference>
<keyword evidence="1" id="KW-0472">Membrane</keyword>
<keyword evidence="1" id="KW-1133">Transmembrane helix</keyword>
<gene>
    <name evidence="2" type="ORF">E4665_13615</name>
</gene>
<comment type="caution">
    <text evidence="2">The sequence shown here is derived from an EMBL/GenBank/DDBJ whole genome shotgun (WGS) entry which is preliminary data.</text>
</comment>